<accession>A0A0A9HE14</accession>
<proteinExistence type="predicted"/>
<sequence>MNCLATGQDEQTESFSWQQQYNSTIPRQ</sequence>
<protein>
    <submittedName>
        <fullName evidence="2">Uncharacterized protein</fullName>
    </submittedName>
</protein>
<feature type="compositionally biased region" description="Polar residues" evidence="1">
    <location>
        <begin position="13"/>
        <end position="28"/>
    </location>
</feature>
<reference evidence="2" key="1">
    <citation type="submission" date="2014-09" db="EMBL/GenBank/DDBJ databases">
        <authorList>
            <person name="Magalhaes I.L.F."/>
            <person name="Oliveira U."/>
            <person name="Santos F.R."/>
            <person name="Vidigal T.H.D.A."/>
            <person name="Brescovit A.D."/>
            <person name="Santos A.J."/>
        </authorList>
    </citation>
    <scope>NUCLEOTIDE SEQUENCE</scope>
    <source>
        <tissue evidence="2">Shoot tissue taken approximately 20 cm above the soil surface</tissue>
    </source>
</reference>
<evidence type="ECO:0000256" key="1">
    <source>
        <dbReference type="SAM" id="MobiDB-lite"/>
    </source>
</evidence>
<feature type="region of interest" description="Disordered" evidence="1">
    <location>
        <begin position="1"/>
        <end position="28"/>
    </location>
</feature>
<name>A0A0A9HE14_ARUDO</name>
<reference evidence="2" key="2">
    <citation type="journal article" date="2015" name="Data Brief">
        <title>Shoot transcriptome of the giant reed, Arundo donax.</title>
        <authorList>
            <person name="Barrero R.A."/>
            <person name="Guerrero F.D."/>
            <person name="Moolhuijzen P."/>
            <person name="Goolsby J.A."/>
            <person name="Tidwell J."/>
            <person name="Bellgard S.E."/>
            <person name="Bellgard M.I."/>
        </authorList>
    </citation>
    <scope>NUCLEOTIDE SEQUENCE</scope>
    <source>
        <tissue evidence="2">Shoot tissue taken approximately 20 cm above the soil surface</tissue>
    </source>
</reference>
<dbReference type="EMBL" id="GBRH01162461">
    <property type="protein sequence ID" value="JAE35435.1"/>
    <property type="molecule type" value="Transcribed_RNA"/>
</dbReference>
<organism evidence="2">
    <name type="scientific">Arundo donax</name>
    <name type="common">Giant reed</name>
    <name type="synonym">Donax arundinaceus</name>
    <dbReference type="NCBI Taxonomy" id="35708"/>
    <lineage>
        <taxon>Eukaryota</taxon>
        <taxon>Viridiplantae</taxon>
        <taxon>Streptophyta</taxon>
        <taxon>Embryophyta</taxon>
        <taxon>Tracheophyta</taxon>
        <taxon>Spermatophyta</taxon>
        <taxon>Magnoliopsida</taxon>
        <taxon>Liliopsida</taxon>
        <taxon>Poales</taxon>
        <taxon>Poaceae</taxon>
        <taxon>PACMAD clade</taxon>
        <taxon>Arundinoideae</taxon>
        <taxon>Arundineae</taxon>
        <taxon>Arundo</taxon>
    </lineage>
</organism>
<evidence type="ECO:0000313" key="2">
    <source>
        <dbReference type="EMBL" id="JAE35435.1"/>
    </source>
</evidence>
<dbReference type="AlphaFoldDB" id="A0A0A9HE14"/>